<dbReference type="Gene3D" id="2.40.160.180">
    <property type="entry name" value="Carbohydrate-selective porin OprB"/>
    <property type="match status" value="1"/>
</dbReference>
<dbReference type="InterPro" id="IPR007049">
    <property type="entry name" value="Carb-sel_porin_OprB"/>
</dbReference>
<evidence type="ECO:0000256" key="2">
    <source>
        <dbReference type="RuleBase" id="RU363072"/>
    </source>
</evidence>
<evidence type="ECO:0000313" key="3">
    <source>
        <dbReference type="EMBL" id="AJZ57073.1"/>
    </source>
</evidence>
<dbReference type="Pfam" id="PF04966">
    <property type="entry name" value="OprB"/>
    <property type="match status" value="1"/>
</dbReference>
<evidence type="ECO:0000256" key="1">
    <source>
        <dbReference type="ARBA" id="ARBA00008769"/>
    </source>
</evidence>
<reference evidence="3 4" key="1">
    <citation type="journal article" date="2015" name="Genome Announc.">
        <title>Complete genome sequences for 59 burkholderia isolates, both pathogenic and near neighbor.</title>
        <authorList>
            <person name="Johnson S.L."/>
            <person name="Bishop-Lilly K.A."/>
            <person name="Ladner J.T."/>
            <person name="Daligault H.E."/>
            <person name="Davenport K.W."/>
            <person name="Jaissle J."/>
            <person name="Frey K.G."/>
            <person name="Koroleva G.I."/>
            <person name="Bruce D.C."/>
            <person name="Coyne S.R."/>
            <person name="Broomall S.M."/>
            <person name="Li P.E."/>
            <person name="Teshima H."/>
            <person name="Gibbons H.S."/>
            <person name="Palacios G.F."/>
            <person name="Rosenzweig C.N."/>
            <person name="Redden C.L."/>
            <person name="Xu Y."/>
            <person name="Minogue T.D."/>
            <person name="Chain P.S."/>
        </authorList>
    </citation>
    <scope>NUCLEOTIDE SEQUENCE [LARGE SCALE GENOMIC DNA]</scope>
    <source>
        <strain evidence="3 4">ATCC BAA-463</strain>
    </source>
</reference>
<accession>A0AAU8STH5</accession>
<dbReference type="KEGG" id="bfn:OI25_7569"/>
<protein>
    <submittedName>
        <fullName evidence="3">Carbohydrate-selective porin, OprB family protein</fullName>
    </submittedName>
</protein>
<gene>
    <name evidence="3" type="ORF">OI25_7569</name>
</gene>
<dbReference type="GO" id="GO:0015288">
    <property type="term" value="F:porin activity"/>
    <property type="evidence" value="ECO:0007669"/>
    <property type="project" value="InterPro"/>
</dbReference>
<dbReference type="AlphaFoldDB" id="A0AAU8STH5"/>
<dbReference type="EMBL" id="CP010025">
    <property type="protein sequence ID" value="AJZ57073.1"/>
    <property type="molecule type" value="Genomic_DNA"/>
</dbReference>
<comment type="similarity">
    <text evidence="1 2">Belongs to the OprB family.</text>
</comment>
<proteinExistence type="inferred from homology"/>
<organism evidence="3 4">
    <name type="scientific">Paraburkholderia fungorum</name>
    <dbReference type="NCBI Taxonomy" id="134537"/>
    <lineage>
        <taxon>Bacteria</taxon>
        <taxon>Pseudomonadati</taxon>
        <taxon>Pseudomonadota</taxon>
        <taxon>Betaproteobacteria</taxon>
        <taxon>Burkholderiales</taxon>
        <taxon>Burkholderiaceae</taxon>
        <taxon>Paraburkholderia</taxon>
    </lineage>
</organism>
<dbReference type="Proteomes" id="UP000032614">
    <property type="component" value="Chromosome 3"/>
</dbReference>
<dbReference type="InterPro" id="IPR038673">
    <property type="entry name" value="OprB_sf"/>
</dbReference>
<dbReference type="GO" id="GO:0016020">
    <property type="term" value="C:membrane"/>
    <property type="evidence" value="ECO:0007669"/>
    <property type="project" value="InterPro"/>
</dbReference>
<dbReference type="GO" id="GO:0008643">
    <property type="term" value="P:carbohydrate transport"/>
    <property type="evidence" value="ECO:0007669"/>
    <property type="project" value="InterPro"/>
</dbReference>
<sequence length="92" mass="10327">MSREKPLFKGRDNDVVGLAVGYAKIGSHAQGLASDTAAFTAPGYPERSAETVIETTCQYQVTPWWQLQDDFQYVFPPRRRHSGSERPVRARA</sequence>
<evidence type="ECO:0000313" key="4">
    <source>
        <dbReference type="Proteomes" id="UP000032614"/>
    </source>
</evidence>
<name>A0AAU8STH5_9BURK</name>